<evidence type="ECO:0000259" key="7">
    <source>
        <dbReference type="Pfam" id="PF08281"/>
    </source>
</evidence>
<dbReference type="Gene3D" id="1.10.1740.10">
    <property type="match status" value="1"/>
</dbReference>
<dbReference type="InterPro" id="IPR013324">
    <property type="entry name" value="RNA_pol_sigma_r3/r4-like"/>
</dbReference>
<dbReference type="GO" id="GO:0003677">
    <property type="term" value="F:DNA binding"/>
    <property type="evidence" value="ECO:0007669"/>
    <property type="project" value="InterPro"/>
</dbReference>
<evidence type="ECO:0000256" key="3">
    <source>
        <dbReference type="ARBA" id="ARBA00023082"/>
    </source>
</evidence>
<evidence type="ECO:0000256" key="1">
    <source>
        <dbReference type="ARBA" id="ARBA00010641"/>
    </source>
</evidence>
<dbReference type="Proteomes" id="UP000051373">
    <property type="component" value="Unassembled WGS sequence"/>
</dbReference>
<dbReference type="InterPro" id="IPR036388">
    <property type="entry name" value="WH-like_DNA-bd_sf"/>
</dbReference>
<evidence type="ECO:0000256" key="4">
    <source>
        <dbReference type="ARBA" id="ARBA00023163"/>
    </source>
</evidence>
<evidence type="ECO:0000256" key="2">
    <source>
        <dbReference type="ARBA" id="ARBA00023015"/>
    </source>
</evidence>
<keyword evidence="3" id="KW-0731">Sigma factor</keyword>
<feature type="domain" description="RNA polymerase sigma factor 70 region 4 type 2" evidence="7">
    <location>
        <begin position="167"/>
        <end position="220"/>
    </location>
</feature>
<dbReference type="CDD" id="cd06171">
    <property type="entry name" value="Sigma70_r4"/>
    <property type="match status" value="1"/>
</dbReference>
<evidence type="ECO:0008006" key="10">
    <source>
        <dbReference type="Google" id="ProtNLM"/>
    </source>
</evidence>
<proteinExistence type="inferred from homology"/>
<name>A0A0S8FV57_UNCW3</name>
<dbReference type="NCBIfam" id="TIGR02937">
    <property type="entry name" value="sigma70-ECF"/>
    <property type="match status" value="1"/>
</dbReference>
<dbReference type="PANTHER" id="PTHR43133:SF51">
    <property type="entry name" value="RNA POLYMERASE SIGMA FACTOR"/>
    <property type="match status" value="1"/>
</dbReference>
<dbReference type="GO" id="GO:0006352">
    <property type="term" value="P:DNA-templated transcription initiation"/>
    <property type="evidence" value="ECO:0007669"/>
    <property type="project" value="InterPro"/>
</dbReference>
<dbReference type="SUPFAM" id="SSF88946">
    <property type="entry name" value="Sigma2 domain of RNA polymerase sigma factors"/>
    <property type="match status" value="1"/>
</dbReference>
<feature type="region of interest" description="Disordered" evidence="5">
    <location>
        <begin position="1"/>
        <end position="34"/>
    </location>
</feature>
<comment type="caution">
    <text evidence="8">The sequence shown here is derived from an EMBL/GenBank/DDBJ whole genome shotgun (WGS) entry which is preliminary data.</text>
</comment>
<dbReference type="EMBL" id="LJUJ01000002">
    <property type="protein sequence ID" value="KPK64584.1"/>
    <property type="molecule type" value="Genomic_DNA"/>
</dbReference>
<reference evidence="8 9" key="1">
    <citation type="journal article" date="2015" name="Microbiome">
        <title>Genomic resolution of linkages in carbon, nitrogen, and sulfur cycling among widespread estuary sediment bacteria.</title>
        <authorList>
            <person name="Baker B.J."/>
            <person name="Lazar C.S."/>
            <person name="Teske A.P."/>
            <person name="Dick G.J."/>
        </authorList>
    </citation>
    <scope>NUCLEOTIDE SEQUENCE [LARGE SCALE GENOMIC DNA]</scope>
    <source>
        <strain evidence="8">SM23_42</strain>
    </source>
</reference>
<organism evidence="8 9">
    <name type="scientific">candidate division WOR_3 bacterium SM23_42</name>
    <dbReference type="NCBI Taxonomy" id="1703779"/>
    <lineage>
        <taxon>Bacteria</taxon>
        <taxon>Bacteria division WOR-3</taxon>
    </lineage>
</organism>
<dbReference type="SUPFAM" id="SSF88659">
    <property type="entry name" value="Sigma3 and sigma4 domains of RNA polymerase sigma factors"/>
    <property type="match status" value="1"/>
</dbReference>
<evidence type="ECO:0000256" key="5">
    <source>
        <dbReference type="SAM" id="MobiDB-lite"/>
    </source>
</evidence>
<dbReference type="Pfam" id="PF08281">
    <property type="entry name" value="Sigma70_r4_2"/>
    <property type="match status" value="1"/>
</dbReference>
<accession>A0A0S8FV57</accession>
<sequence length="228" mass="26853">MDHSTGPAPLNNRTDMPKISTKRRQVKKKQNPKRKEVFHGVNSFADRLSKYRQLRDGELVQLVKAGEAEPFDELVRRHSVKIHDLCYKILRNYDDARDMAQETFIKAYRKINKFGGRSQFSTWLYRIAVNNCLNFIKKRRPTEEIYDEMMSGGKDDPVERYKNKKTREMIYEAVAKLPTVQRAVFTLRTLEDMSYQEVSEILKKPISTVKVNHHLAVKNLRNHLRTKV</sequence>
<evidence type="ECO:0000259" key="6">
    <source>
        <dbReference type="Pfam" id="PF04542"/>
    </source>
</evidence>
<dbReference type="InterPro" id="IPR013325">
    <property type="entry name" value="RNA_pol_sigma_r2"/>
</dbReference>
<comment type="similarity">
    <text evidence="1">Belongs to the sigma-70 factor family. ECF subfamily.</text>
</comment>
<dbReference type="STRING" id="1703779.AMJ83_02475"/>
<protein>
    <recommendedName>
        <fullName evidence="10">RNA polymerase subunit sigma-24</fullName>
    </recommendedName>
</protein>
<dbReference type="InterPro" id="IPR013249">
    <property type="entry name" value="RNA_pol_sigma70_r4_t2"/>
</dbReference>
<dbReference type="InterPro" id="IPR007627">
    <property type="entry name" value="RNA_pol_sigma70_r2"/>
</dbReference>
<dbReference type="InterPro" id="IPR039425">
    <property type="entry name" value="RNA_pol_sigma-70-like"/>
</dbReference>
<dbReference type="AlphaFoldDB" id="A0A0S8FV57"/>
<dbReference type="GO" id="GO:0016987">
    <property type="term" value="F:sigma factor activity"/>
    <property type="evidence" value="ECO:0007669"/>
    <property type="project" value="UniProtKB-KW"/>
</dbReference>
<dbReference type="Pfam" id="PF04542">
    <property type="entry name" value="Sigma70_r2"/>
    <property type="match status" value="1"/>
</dbReference>
<dbReference type="Gene3D" id="1.10.10.10">
    <property type="entry name" value="Winged helix-like DNA-binding domain superfamily/Winged helix DNA-binding domain"/>
    <property type="match status" value="1"/>
</dbReference>
<gene>
    <name evidence="8" type="ORF">AMJ83_02475</name>
</gene>
<feature type="domain" description="RNA polymerase sigma-70 region 2" evidence="6">
    <location>
        <begin position="74"/>
        <end position="140"/>
    </location>
</feature>
<feature type="compositionally biased region" description="Basic residues" evidence="5">
    <location>
        <begin position="20"/>
        <end position="32"/>
    </location>
</feature>
<dbReference type="InterPro" id="IPR014284">
    <property type="entry name" value="RNA_pol_sigma-70_dom"/>
</dbReference>
<keyword evidence="4" id="KW-0804">Transcription</keyword>
<evidence type="ECO:0000313" key="9">
    <source>
        <dbReference type="Proteomes" id="UP000051373"/>
    </source>
</evidence>
<keyword evidence="2" id="KW-0805">Transcription regulation</keyword>
<dbReference type="PANTHER" id="PTHR43133">
    <property type="entry name" value="RNA POLYMERASE ECF-TYPE SIGMA FACTO"/>
    <property type="match status" value="1"/>
</dbReference>
<evidence type="ECO:0000313" key="8">
    <source>
        <dbReference type="EMBL" id="KPK64584.1"/>
    </source>
</evidence>